<dbReference type="SMART" id="SM00418">
    <property type="entry name" value="HTH_ARSR"/>
    <property type="match status" value="1"/>
</dbReference>
<dbReference type="Proteomes" id="UP000254266">
    <property type="component" value="Unassembled WGS sequence"/>
</dbReference>
<dbReference type="EMBL" id="QFXC01000014">
    <property type="protein sequence ID" value="RDH80709.1"/>
    <property type="molecule type" value="Genomic_DNA"/>
</dbReference>
<dbReference type="Pfam" id="PF01022">
    <property type="entry name" value="HTH_5"/>
    <property type="match status" value="1"/>
</dbReference>
<gene>
    <name evidence="2" type="ORF">DIZ80_16920</name>
</gene>
<dbReference type="PROSITE" id="PS50987">
    <property type="entry name" value="HTH_ARSR_2"/>
    <property type="match status" value="1"/>
</dbReference>
<feature type="domain" description="HTH arsR-type" evidence="1">
    <location>
        <begin position="2"/>
        <end position="97"/>
    </location>
</feature>
<comment type="caution">
    <text evidence="2">The sequence shown here is derived from an EMBL/GenBank/DDBJ whole genome shotgun (WGS) entry which is preliminary data.</text>
</comment>
<dbReference type="NCBIfam" id="NF033788">
    <property type="entry name" value="HTH_metalloreg"/>
    <property type="match status" value="1"/>
</dbReference>
<keyword evidence="3" id="KW-1185">Reference proteome</keyword>
<dbReference type="InterPro" id="IPR036390">
    <property type="entry name" value="WH_DNA-bd_sf"/>
</dbReference>
<accession>A0A370D6R9</accession>
<dbReference type="InterPro" id="IPR011991">
    <property type="entry name" value="ArsR-like_HTH"/>
</dbReference>
<dbReference type="InterPro" id="IPR001845">
    <property type="entry name" value="HTH_ArsR_DNA-bd_dom"/>
</dbReference>
<dbReference type="SUPFAM" id="SSF46785">
    <property type="entry name" value="Winged helix' DNA-binding domain"/>
    <property type="match status" value="1"/>
</dbReference>
<dbReference type="PANTHER" id="PTHR38600">
    <property type="entry name" value="TRANSCRIPTIONAL REGULATORY PROTEIN"/>
    <property type="match status" value="1"/>
</dbReference>
<organism evidence="2 3">
    <name type="scientific">endosymbiont of Galathealinum brachiosum</name>
    <dbReference type="NCBI Taxonomy" id="2200906"/>
    <lineage>
        <taxon>Bacteria</taxon>
        <taxon>Pseudomonadati</taxon>
        <taxon>Pseudomonadota</taxon>
        <taxon>Gammaproteobacteria</taxon>
        <taxon>sulfur-oxidizing symbionts</taxon>
    </lineage>
</organism>
<dbReference type="GO" id="GO:0003700">
    <property type="term" value="F:DNA-binding transcription factor activity"/>
    <property type="evidence" value="ECO:0007669"/>
    <property type="project" value="InterPro"/>
</dbReference>
<evidence type="ECO:0000313" key="2">
    <source>
        <dbReference type="EMBL" id="RDH80709.1"/>
    </source>
</evidence>
<evidence type="ECO:0000313" key="3">
    <source>
        <dbReference type="Proteomes" id="UP000254266"/>
    </source>
</evidence>
<protein>
    <submittedName>
        <fullName evidence="2">Transcriptional regulator</fullName>
    </submittedName>
</protein>
<dbReference type="Gene3D" id="1.10.10.10">
    <property type="entry name" value="Winged helix-like DNA-binding domain superfamily/Winged helix DNA-binding domain"/>
    <property type="match status" value="1"/>
</dbReference>
<proteinExistence type="predicted"/>
<evidence type="ECO:0000259" key="1">
    <source>
        <dbReference type="PROSITE" id="PS50987"/>
    </source>
</evidence>
<dbReference type="CDD" id="cd00090">
    <property type="entry name" value="HTH_ARSR"/>
    <property type="match status" value="1"/>
</dbReference>
<dbReference type="AlphaFoldDB" id="A0A370D6R9"/>
<dbReference type="PRINTS" id="PR00778">
    <property type="entry name" value="HTHARSR"/>
</dbReference>
<name>A0A370D6R9_9GAMM</name>
<sequence>MVEYKKDKILSELLKAVSDTTRRSLLTQLCQQGPSRVTDLANYYDMSLNAISKHIKVLEKAGLVSRKNIGRSHWIEADLKKVRVVNEWFTELKSIWDLRLDKLNDILQNGENDND</sequence>
<dbReference type="PANTHER" id="PTHR38600:SF2">
    <property type="entry name" value="SLL0088 PROTEIN"/>
    <property type="match status" value="1"/>
</dbReference>
<dbReference type="InterPro" id="IPR036388">
    <property type="entry name" value="WH-like_DNA-bd_sf"/>
</dbReference>
<reference evidence="2 3" key="1">
    <citation type="journal article" date="2018" name="ISME J.">
        <title>Endosymbiont genomes yield clues of tubeworm success.</title>
        <authorList>
            <person name="Li Y."/>
            <person name="Liles M.R."/>
            <person name="Halanych K.M."/>
        </authorList>
    </citation>
    <scope>NUCLEOTIDE SEQUENCE [LARGE SCALE GENOMIC DNA]</scope>
    <source>
        <strain evidence="2">A1464</strain>
    </source>
</reference>